<keyword evidence="2" id="KW-1185">Reference proteome</keyword>
<name>A0ABV5J4V1_9BACT</name>
<sequence length="131" mass="15073">MGASIGMHQSKLGIYEEFENLLFYLDGPYYSVAPSFGVIFTLSSPRLSERISFQTEVHYFKSHYSSHLIIERSITEIHNSNINLTTFSVPLSLKYTVPYEKFALSFQGGLNVDYHLEKKQNGMPKKLWGIR</sequence>
<reference evidence="1 2" key="1">
    <citation type="submission" date="2024-09" db="EMBL/GenBank/DDBJ databases">
        <authorList>
            <person name="Sun Q."/>
            <person name="Mori K."/>
        </authorList>
    </citation>
    <scope>NUCLEOTIDE SEQUENCE [LARGE SCALE GENOMIC DNA]</scope>
    <source>
        <strain evidence="1 2">CECT 7682</strain>
    </source>
</reference>
<protein>
    <recommendedName>
        <fullName evidence="3">Outer membrane protein beta-barrel domain-containing protein</fullName>
    </recommendedName>
</protein>
<dbReference type="EMBL" id="JBHMEW010000034">
    <property type="protein sequence ID" value="MFB9210974.1"/>
    <property type="molecule type" value="Genomic_DNA"/>
</dbReference>
<dbReference type="Proteomes" id="UP001589654">
    <property type="component" value="Unassembled WGS sequence"/>
</dbReference>
<dbReference type="RefSeq" id="WP_353959621.1">
    <property type="nucleotide sequence ID" value="NZ_JAUFQT010000001.1"/>
</dbReference>
<comment type="caution">
    <text evidence="1">The sequence shown here is derived from an EMBL/GenBank/DDBJ whole genome shotgun (WGS) entry which is preliminary data.</text>
</comment>
<organism evidence="1 2">
    <name type="scientific">Echinicola jeungdonensis</name>
    <dbReference type="NCBI Taxonomy" id="709343"/>
    <lineage>
        <taxon>Bacteria</taxon>
        <taxon>Pseudomonadati</taxon>
        <taxon>Bacteroidota</taxon>
        <taxon>Cytophagia</taxon>
        <taxon>Cytophagales</taxon>
        <taxon>Cyclobacteriaceae</taxon>
        <taxon>Echinicola</taxon>
    </lineage>
</organism>
<evidence type="ECO:0000313" key="1">
    <source>
        <dbReference type="EMBL" id="MFB9210974.1"/>
    </source>
</evidence>
<gene>
    <name evidence="1" type="ORF">ACFFUR_04090</name>
</gene>
<evidence type="ECO:0008006" key="3">
    <source>
        <dbReference type="Google" id="ProtNLM"/>
    </source>
</evidence>
<proteinExistence type="predicted"/>
<accession>A0ABV5J4V1</accession>
<evidence type="ECO:0000313" key="2">
    <source>
        <dbReference type="Proteomes" id="UP001589654"/>
    </source>
</evidence>